<evidence type="ECO:0000313" key="3">
    <source>
        <dbReference type="Proteomes" id="UP000187429"/>
    </source>
</evidence>
<dbReference type="EMBL" id="LSSM01001234">
    <property type="protein sequence ID" value="OMJ26998.1"/>
    <property type="molecule type" value="Genomic_DNA"/>
</dbReference>
<evidence type="ECO:0000256" key="1">
    <source>
        <dbReference type="SAM" id="Phobius"/>
    </source>
</evidence>
<feature type="transmembrane region" description="Helical" evidence="1">
    <location>
        <begin position="46"/>
        <end position="68"/>
    </location>
</feature>
<accession>A0A1R1YJB0</accession>
<reference evidence="3" key="1">
    <citation type="submission" date="2017-01" db="EMBL/GenBank/DDBJ databases">
        <authorList>
            <person name="Wang Y."/>
            <person name="White M."/>
            <person name="Kvist S."/>
            <person name="Moncalvo J.-M."/>
        </authorList>
    </citation>
    <scope>NUCLEOTIDE SEQUENCE [LARGE SCALE GENOMIC DNA]</scope>
    <source>
        <strain evidence="3">ID-206-W2</strain>
    </source>
</reference>
<keyword evidence="1" id="KW-0472">Membrane</keyword>
<evidence type="ECO:0000313" key="2">
    <source>
        <dbReference type="EMBL" id="OMJ26998.1"/>
    </source>
</evidence>
<comment type="caution">
    <text evidence="2">The sequence shown here is derived from an EMBL/GenBank/DDBJ whole genome shotgun (WGS) entry which is preliminary data.</text>
</comment>
<keyword evidence="3" id="KW-1185">Reference proteome</keyword>
<sequence length="108" mass="11622">MAFMVLLKRSVIPFVYGWWLVNAAPLSLSSFWGLPCKDISRFSRMLTVISAVVFGTATASTHLVSRLVTTRMYLFPLSVSGNGSAKSIDTISKGSETNIGCNSPGSDV</sequence>
<organism evidence="2 3">
    <name type="scientific">Smittium culicis</name>
    <dbReference type="NCBI Taxonomy" id="133412"/>
    <lineage>
        <taxon>Eukaryota</taxon>
        <taxon>Fungi</taxon>
        <taxon>Fungi incertae sedis</taxon>
        <taxon>Zoopagomycota</taxon>
        <taxon>Kickxellomycotina</taxon>
        <taxon>Harpellomycetes</taxon>
        <taxon>Harpellales</taxon>
        <taxon>Legeriomycetaceae</taxon>
        <taxon>Smittium</taxon>
    </lineage>
</organism>
<protein>
    <submittedName>
        <fullName evidence="2">Uncharacterized protein</fullName>
    </submittedName>
</protein>
<dbReference type="OrthoDB" id="5572271at2759"/>
<feature type="transmembrane region" description="Helical" evidence="1">
    <location>
        <begin position="16"/>
        <end position="34"/>
    </location>
</feature>
<keyword evidence="1" id="KW-0812">Transmembrane</keyword>
<dbReference type="Proteomes" id="UP000187429">
    <property type="component" value="Unassembled WGS sequence"/>
</dbReference>
<proteinExistence type="predicted"/>
<gene>
    <name evidence="2" type="ORF">AYI69_g3583</name>
</gene>
<name>A0A1R1YJB0_9FUNG</name>
<keyword evidence="1" id="KW-1133">Transmembrane helix</keyword>
<dbReference type="AlphaFoldDB" id="A0A1R1YJB0"/>